<dbReference type="Proteomes" id="UP000001625">
    <property type="component" value="Chromosome"/>
</dbReference>
<dbReference type="AlphaFoldDB" id="D5CQJ9"/>
<name>D5CQJ9_SIDLE</name>
<protein>
    <recommendedName>
        <fullName evidence="1">Putative membrane protein insertion efficiency factor</fullName>
    </recommendedName>
</protein>
<keyword evidence="1" id="KW-0997">Cell inner membrane</keyword>
<proteinExistence type="inferred from homology"/>
<dbReference type="PANTHER" id="PTHR33383:SF1">
    <property type="entry name" value="MEMBRANE PROTEIN INSERTION EFFICIENCY FACTOR-RELATED"/>
    <property type="match status" value="1"/>
</dbReference>
<dbReference type="STRING" id="580332.Slit_2995"/>
<accession>D5CQJ9</accession>
<dbReference type="HOGENOM" id="CLU_144811_6_1_4"/>
<keyword evidence="1" id="KW-0472">Membrane</keyword>
<dbReference type="SMART" id="SM01234">
    <property type="entry name" value="Haemolytic"/>
    <property type="match status" value="1"/>
</dbReference>
<dbReference type="NCBIfam" id="TIGR00278">
    <property type="entry name" value="membrane protein insertion efficiency factor YidD"/>
    <property type="match status" value="1"/>
</dbReference>
<organism evidence="2 3">
    <name type="scientific">Sideroxydans lithotrophicus (strain ES-1)</name>
    <dbReference type="NCBI Taxonomy" id="580332"/>
    <lineage>
        <taxon>Bacteria</taxon>
        <taxon>Pseudomonadati</taxon>
        <taxon>Pseudomonadota</taxon>
        <taxon>Betaproteobacteria</taxon>
        <taxon>Nitrosomonadales</taxon>
        <taxon>Gallionellaceae</taxon>
        <taxon>Sideroxydans</taxon>
    </lineage>
</organism>
<comment type="subcellular location">
    <subcellularLocation>
        <location evidence="1">Cell inner membrane</location>
        <topology evidence="1">Peripheral membrane protein</topology>
        <orientation evidence="1">Cytoplasmic side</orientation>
    </subcellularLocation>
</comment>
<sequence>MKSVLLLLVRAYQLLISPVLPQSCRFCPSCSQYSLEAITKYGALKGFWLTIRRVVRCNPWNPGGYDPVP</sequence>
<dbReference type="HAMAP" id="MF_00386">
    <property type="entry name" value="UPF0161_YidD"/>
    <property type="match status" value="1"/>
</dbReference>
<dbReference type="RefSeq" id="WP_013031116.1">
    <property type="nucleotide sequence ID" value="NC_013959.1"/>
</dbReference>
<dbReference type="PANTHER" id="PTHR33383">
    <property type="entry name" value="MEMBRANE PROTEIN INSERTION EFFICIENCY FACTOR-RELATED"/>
    <property type="match status" value="1"/>
</dbReference>
<keyword evidence="1" id="KW-1003">Cell membrane</keyword>
<comment type="similarity">
    <text evidence="1">Belongs to the UPF0161 family.</text>
</comment>
<dbReference type="eggNOG" id="COG0759">
    <property type="taxonomic scope" value="Bacteria"/>
</dbReference>
<dbReference type="EMBL" id="CP001965">
    <property type="protein sequence ID" value="ADE13220.1"/>
    <property type="molecule type" value="Genomic_DNA"/>
</dbReference>
<reference evidence="2 3" key="1">
    <citation type="submission" date="2010-03" db="EMBL/GenBank/DDBJ databases">
        <title>Complete sequence of Sideroxydans lithotrophicus ES-1.</title>
        <authorList>
            <consortium name="US DOE Joint Genome Institute"/>
            <person name="Lucas S."/>
            <person name="Copeland A."/>
            <person name="Lapidus A."/>
            <person name="Cheng J.-F."/>
            <person name="Bruce D."/>
            <person name="Goodwin L."/>
            <person name="Pitluck S."/>
            <person name="Munk A.C."/>
            <person name="Detter J.C."/>
            <person name="Han C."/>
            <person name="Tapia R."/>
            <person name="Larimer F."/>
            <person name="Land M."/>
            <person name="Hauser L."/>
            <person name="Kyrpides N."/>
            <person name="Ivanova N."/>
            <person name="Emerson D."/>
            <person name="Woyke T."/>
        </authorList>
    </citation>
    <scope>NUCLEOTIDE SEQUENCE [LARGE SCALE GENOMIC DNA]</scope>
    <source>
        <strain evidence="2 3">ES-1</strain>
    </source>
</reference>
<comment type="function">
    <text evidence="1">Could be involved in insertion of integral membrane proteins into the membrane.</text>
</comment>
<dbReference type="OrthoDB" id="9801753at2"/>
<dbReference type="Pfam" id="PF01809">
    <property type="entry name" value="YidD"/>
    <property type="match status" value="1"/>
</dbReference>
<gene>
    <name evidence="2" type="ordered locus">Slit_2995</name>
</gene>
<dbReference type="KEGG" id="slt:Slit_2995"/>
<evidence type="ECO:0000313" key="3">
    <source>
        <dbReference type="Proteomes" id="UP000001625"/>
    </source>
</evidence>
<evidence type="ECO:0000256" key="1">
    <source>
        <dbReference type="HAMAP-Rule" id="MF_00386"/>
    </source>
</evidence>
<dbReference type="InterPro" id="IPR002696">
    <property type="entry name" value="Membr_insert_effic_factor_YidD"/>
</dbReference>
<dbReference type="GO" id="GO:0005886">
    <property type="term" value="C:plasma membrane"/>
    <property type="evidence" value="ECO:0007669"/>
    <property type="project" value="UniProtKB-SubCell"/>
</dbReference>
<keyword evidence="3" id="KW-1185">Reference proteome</keyword>
<evidence type="ECO:0000313" key="2">
    <source>
        <dbReference type="EMBL" id="ADE13220.1"/>
    </source>
</evidence>